<dbReference type="SMART" id="SM01117">
    <property type="entry name" value="Cyt-b5"/>
    <property type="match status" value="1"/>
</dbReference>
<feature type="domain" description="Cytochrome b5 heme-binding" evidence="8">
    <location>
        <begin position="474"/>
        <end position="575"/>
    </location>
</feature>
<evidence type="ECO:0000313" key="9">
    <source>
        <dbReference type="EMBL" id="KAJ2925985.1"/>
    </source>
</evidence>
<dbReference type="PANTHER" id="PTHR10281:SF72">
    <property type="entry name" value="NEUDESIN"/>
    <property type="match status" value="1"/>
</dbReference>
<sequence>MAFPPEKYDPLLMKLPIILGAPFMLFILGLGLEIVAGISKKNNVVHSDIVGASLSLFTIQKLIEADRLIIPNAVLWRELDWMVRMYQPFLVLADGNAKAEQSVLLNYVELGPILTIPRALKYKHRLAFISAITASITYLFQPFTSSVFQIRTIENSGPWEATSLETVALARDIDTLQAFVAGAGYADAAVIHNMTDPKFITGGWAMGRFDVATLQYGVEATNCPINPGGTIEEQVDFRPVMFCVKIESEVKSGNILKLEPLTSAIYENEVINGTQRGRAYNGVVFSNSSNPFIQARADAVRSILPAAIFRNMTVQPGGLDAVFDKPNGVLDATRKIYTQHLSVSAKGIYFQPAQSPLPGTVIQYENRLVVDPFPAHFLASILILTGIGGIIVHVLHRNQRKKLRLSAEPGSIGATMALTARSGFGTLLTPYDGELTMEKRLESLRFGLDKRTGAIIAESDDEGSVGGMVLFKTYTPKTLEPFNGKDGGRILLAINGIVFEVTAGRNFYGPNGMYGNFAGRDASRGMAKQSFDLEMLTPVDQPLDKLEDLQPDEIENMKGWIDHFSNKYIICGKLVENGQA</sequence>
<evidence type="ECO:0000259" key="8">
    <source>
        <dbReference type="SMART" id="SM01117"/>
    </source>
</evidence>
<keyword evidence="3" id="KW-0479">Metal-binding</keyword>
<dbReference type="GO" id="GO:0005783">
    <property type="term" value="C:endoplasmic reticulum"/>
    <property type="evidence" value="ECO:0007669"/>
    <property type="project" value="UniProtKB-SubCell"/>
</dbReference>
<organism evidence="9 10">
    <name type="scientific">Candolleomyces eurysporus</name>
    <dbReference type="NCBI Taxonomy" id="2828524"/>
    <lineage>
        <taxon>Eukaryota</taxon>
        <taxon>Fungi</taxon>
        <taxon>Dikarya</taxon>
        <taxon>Basidiomycota</taxon>
        <taxon>Agaricomycotina</taxon>
        <taxon>Agaricomycetes</taxon>
        <taxon>Agaricomycetidae</taxon>
        <taxon>Agaricales</taxon>
        <taxon>Agaricineae</taxon>
        <taxon>Psathyrellaceae</taxon>
        <taxon>Candolleomyces</taxon>
    </lineage>
</organism>
<dbReference type="GO" id="GO:0046872">
    <property type="term" value="F:metal ion binding"/>
    <property type="evidence" value="ECO:0007669"/>
    <property type="project" value="UniProtKB-KW"/>
</dbReference>
<comment type="subcellular location">
    <subcellularLocation>
        <location evidence="1">Endoplasmic reticulum</location>
    </subcellularLocation>
</comment>
<dbReference type="Pfam" id="PF11915">
    <property type="entry name" value="DUF3433"/>
    <property type="match status" value="1"/>
</dbReference>
<dbReference type="InterPro" id="IPR001199">
    <property type="entry name" value="Cyt_B5-like_heme/steroid-bd"/>
</dbReference>
<evidence type="ECO:0000313" key="10">
    <source>
        <dbReference type="Proteomes" id="UP001140091"/>
    </source>
</evidence>
<keyword evidence="7" id="KW-0472">Membrane</keyword>
<dbReference type="InterPro" id="IPR036400">
    <property type="entry name" value="Cyt_B5-like_heme/steroid_sf"/>
</dbReference>
<dbReference type="GO" id="GO:0020037">
    <property type="term" value="F:heme binding"/>
    <property type="evidence" value="ECO:0007669"/>
    <property type="project" value="UniProtKB-ARBA"/>
</dbReference>
<feature type="transmembrane region" description="Helical" evidence="7">
    <location>
        <begin position="126"/>
        <end position="143"/>
    </location>
</feature>
<dbReference type="InterPro" id="IPR021840">
    <property type="entry name" value="DUF3433"/>
</dbReference>
<feature type="non-terminal residue" evidence="9">
    <location>
        <position position="1"/>
    </location>
</feature>
<evidence type="ECO:0000256" key="1">
    <source>
        <dbReference type="ARBA" id="ARBA00004240"/>
    </source>
</evidence>
<dbReference type="GO" id="GO:0016020">
    <property type="term" value="C:membrane"/>
    <property type="evidence" value="ECO:0007669"/>
    <property type="project" value="TreeGrafter"/>
</dbReference>
<evidence type="ECO:0000256" key="7">
    <source>
        <dbReference type="SAM" id="Phobius"/>
    </source>
</evidence>
<evidence type="ECO:0000256" key="2">
    <source>
        <dbReference type="ARBA" id="ARBA00022617"/>
    </source>
</evidence>
<dbReference type="EMBL" id="JANBPK010001092">
    <property type="protein sequence ID" value="KAJ2925985.1"/>
    <property type="molecule type" value="Genomic_DNA"/>
</dbReference>
<dbReference type="OrthoDB" id="3248909at2759"/>
<dbReference type="Proteomes" id="UP001140091">
    <property type="component" value="Unassembled WGS sequence"/>
</dbReference>
<dbReference type="SUPFAM" id="SSF55856">
    <property type="entry name" value="Cytochrome b5-like heme/steroid binding domain"/>
    <property type="match status" value="1"/>
</dbReference>
<keyword evidence="10" id="KW-1185">Reference proteome</keyword>
<gene>
    <name evidence="9" type="ORF">H1R20_g11092</name>
</gene>
<keyword evidence="7" id="KW-1133">Transmembrane helix</keyword>
<dbReference type="Pfam" id="PF00173">
    <property type="entry name" value="Cyt-b5"/>
    <property type="match status" value="1"/>
</dbReference>
<protein>
    <recommendedName>
        <fullName evidence="8">Cytochrome b5 heme-binding domain-containing protein</fullName>
    </recommendedName>
</protein>
<feature type="transmembrane region" description="Helical" evidence="7">
    <location>
        <begin position="373"/>
        <end position="395"/>
    </location>
</feature>
<feature type="transmembrane region" description="Helical" evidence="7">
    <location>
        <begin position="12"/>
        <end position="32"/>
    </location>
</feature>
<accession>A0A9W8MBJ8</accession>
<dbReference type="AlphaFoldDB" id="A0A9W8MBJ8"/>
<keyword evidence="5" id="KW-0408">Iron</keyword>
<proteinExistence type="inferred from homology"/>
<dbReference type="PANTHER" id="PTHR10281">
    <property type="entry name" value="MEMBRANE-ASSOCIATED PROGESTERONE RECEPTOR COMPONENT-RELATED"/>
    <property type="match status" value="1"/>
</dbReference>
<evidence type="ECO:0000256" key="5">
    <source>
        <dbReference type="ARBA" id="ARBA00023004"/>
    </source>
</evidence>
<evidence type="ECO:0000256" key="3">
    <source>
        <dbReference type="ARBA" id="ARBA00022723"/>
    </source>
</evidence>
<name>A0A9W8MBJ8_9AGAR</name>
<evidence type="ECO:0000256" key="6">
    <source>
        <dbReference type="ARBA" id="ARBA00038357"/>
    </source>
</evidence>
<evidence type="ECO:0000256" key="4">
    <source>
        <dbReference type="ARBA" id="ARBA00022824"/>
    </source>
</evidence>
<comment type="caution">
    <text evidence="9">The sequence shown here is derived from an EMBL/GenBank/DDBJ whole genome shotgun (WGS) entry which is preliminary data.</text>
</comment>
<reference evidence="9" key="1">
    <citation type="submission" date="2022-06" db="EMBL/GenBank/DDBJ databases">
        <title>Genome Sequence of Candolleomyces eurysporus.</title>
        <authorList>
            <person name="Buettner E."/>
        </authorList>
    </citation>
    <scope>NUCLEOTIDE SEQUENCE</scope>
    <source>
        <strain evidence="9">VTCC 930004</strain>
    </source>
</reference>
<comment type="similarity">
    <text evidence="6">Belongs to the cytochrome b5 family. MAPR subfamily.</text>
</comment>
<keyword evidence="2" id="KW-0349">Heme</keyword>
<dbReference type="InterPro" id="IPR050577">
    <property type="entry name" value="MAPR/NEUFC/NENF-like"/>
</dbReference>
<keyword evidence="4" id="KW-0256">Endoplasmic reticulum</keyword>
<keyword evidence="7" id="KW-0812">Transmembrane</keyword>
<dbReference type="FunFam" id="3.10.120.10:FF:000003">
    <property type="entry name" value="membrane-associated progesterone receptor component 1"/>
    <property type="match status" value="1"/>
</dbReference>
<dbReference type="Gene3D" id="3.10.120.10">
    <property type="entry name" value="Cytochrome b5-like heme/steroid binding domain"/>
    <property type="match status" value="1"/>
</dbReference>